<dbReference type="SUPFAM" id="SSF140736">
    <property type="entry name" value="Rv1873-like"/>
    <property type="match status" value="1"/>
</dbReference>
<name>A0AAJ6FLL4_9LACO</name>
<dbReference type="Gene3D" id="1.25.40.380">
    <property type="entry name" value="Protein of unknown function DUF1810"/>
    <property type="match status" value="1"/>
</dbReference>
<organism evidence="1 2">
    <name type="scientific">Ligilactobacillus animalis</name>
    <dbReference type="NCBI Taxonomy" id="1605"/>
    <lineage>
        <taxon>Bacteria</taxon>
        <taxon>Bacillati</taxon>
        <taxon>Bacillota</taxon>
        <taxon>Bacilli</taxon>
        <taxon>Lactobacillales</taxon>
        <taxon>Lactobacillaceae</taxon>
        <taxon>Ligilactobacillus</taxon>
    </lineage>
</organism>
<gene>
    <name evidence="1" type="ORF">QFF56_07070</name>
</gene>
<dbReference type="AlphaFoldDB" id="A0AAJ6FLL4"/>
<dbReference type="InterPro" id="IPR014937">
    <property type="entry name" value="DUF1810"/>
</dbReference>
<proteinExistence type="predicted"/>
<dbReference type="Proteomes" id="UP001238155">
    <property type="component" value="Chromosome"/>
</dbReference>
<reference evidence="1" key="1">
    <citation type="submission" date="2023-04" db="EMBL/GenBank/DDBJ databases">
        <title>Four porcine-derived lactic acid bacteria strains analyses and their evaluation as potential probiotics based on genomics.</title>
        <authorList>
            <person name="Niu D."/>
        </authorList>
    </citation>
    <scope>NUCLEOTIDE SEQUENCE</scope>
    <source>
        <strain evidence="1">ZSB1</strain>
    </source>
</reference>
<dbReference type="RefSeq" id="WP_283534526.1">
    <property type="nucleotide sequence ID" value="NZ_CP123751.1"/>
</dbReference>
<evidence type="ECO:0000313" key="1">
    <source>
        <dbReference type="EMBL" id="WHQ79714.1"/>
    </source>
</evidence>
<protein>
    <submittedName>
        <fullName evidence="1">DUF1810 domain-containing protein</fullName>
    </submittedName>
</protein>
<dbReference type="InterPro" id="IPR036287">
    <property type="entry name" value="Rv1873-like_sf"/>
</dbReference>
<dbReference type="EMBL" id="CP123751">
    <property type="protein sequence ID" value="WHQ79714.1"/>
    <property type="molecule type" value="Genomic_DNA"/>
</dbReference>
<sequence>MTLARFAAPQQQYFKLAMTELKAQKKRSHWMWFMFPQLRGLGKSQTAHLYGIADLNEAQAFLADPYLGNNLRQLCEVLLQVPTNNAKTIFGFPDDLKLKSSMTLFFKASNDPIFQAVLDKFFHGEHDQKTLLLLKNM</sequence>
<dbReference type="PIRSF" id="PIRSF008546">
    <property type="entry name" value="UCP008546"/>
    <property type="match status" value="1"/>
</dbReference>
<accession>A0AAJ6FLL4</accession>
<evidence type="ECO:0000313" key="2">
    <source>
        <dbReference type="Proteomes" id="UP001238155"/>
    </source>
</evidence>
<dbReference type="Pfam" id="PF08837">
    <property type="entry name" value="DUF1810"/>
    <property type="match status" value="1"/>
</dbReference>